<evidence type="ECO:0000313" key="2">
    <source>
        <dbReference type="Proteomes" id="UP000005850"/>
    </source>
</evidence>
<organism evidence="1 2">
    <name type="scientific">Brevibacillus laterosporus LMG 15441</name>
    <dbReference type="NCBI Taxonomy" id="1042163"/>
    <lineage>
        <taxon>Bacteria</taxon>
        <taxon>Bacillati</taxon>
        <taxon>Bacillota</taxon>
        <taxon>Bacilli</taxon>
        <taxon>Bacillales</taxon>
        <taxon>Paenibacillaceae</taxon>
        <taxon>Brevibacillus</taxon>
    </lineage>
</organism>
<evidence type="ECO:0000313" key="1">
    <source>
        <dbReference type="EMBL" id="AIG24672.1"/>
    </source>
</evidence>
<proteinExistence type="predicted"/>
<dbReference type="KEGG" id="blr:BRLA_c002770"/>
<evidence type="ECO:0008006" key="3">
    <source>
        <dbReference type="Google" id="ProtNLM"/>
    </source>
</evidence>
<accession>A0A075QW64</accession>
<reference evidence="1 2" key="1">
    <citation type="journal article" date="2011" name="J. Bacteriol.">
        <title>Genome sequence of Brevibacillus laterosporus LMG 15441, a pathogen of invertebrates.</title>
        <authorList>
            <person name="Djukic M."/>
            <person name="Poehlein A."/>
            <person name="Thurmer A."/>
            <person name="Daniel R."/>
        </authorList>
    </citation>
    <scope>NUCLEOTIDE SEQUENCE [LARGE SCALE GENOMIC DNA]</scope>
    <source>
        <strain evidence="1 2">LMG 15441</strain>
    </source>
</reference>
<protein>
    <recommendedName>
        <fullName evidence="3">Enoyl-CoA hydratase</fullName>
    </recommendedName>
</protein>
<dbReference type="Proteomes" id="UP000005850">
    <property type="component" value="Chromosome"/>
</dbReference>
<dbReference type="HOGENOM" id="CLU_3115295_0_0_9"/>
<dbReference type="RefSeq" id="WP_164496770.1">
    <property type="nucleotide sequence ID" value="NZ_CP007806.1"/>
</dbReference>
<keyword evidence="2" id="KW-1185">Reference proteome</keyword>
<dbReference type="AlphaFoldDB" id="A0A075QW64"/>
<sequence length="50" mass="5582">MENTFTSISKRNFVAIVEVNNPPANALSSASIAELRSVFHKVIRRMYNTG</sequence>
<dbReference type="EMBL" id="CP007806">
    <property type="protein sequence ID" value="AIG24672.1"/>
    <property type="molecule type" value="Genomic_DNA"/>
</dbReference>
<gene>
    <name evidence="1" type="ORF">BRLA_c002770</name>
</gene>
<name>A0A075QW64_BRELA</name>